<organismHost>
    <name type="scientific">Pyramimonas plurioculata</name>
    <dbReference type="NCBI Taxonomy" id="36893"/>
</organismHost>
<name>A0A7M3UP45_POV01</name>
<reference evidence="3" key="1">
    <citation type="submission" date="2020-06" db="EMBL/GenBank/DDBJ databases">
        <title>Lateral gene transfer of anion-conducting channel rhodopsins between green algae and giant viruses.</title>
        <authorList>
            <person name="Rozenberg A."/>
            <person name="Oppermann J."/>
            <person name="Wietek J."/>
            <person name="Fernandez Lahore R.G."/>
            <person name="Sandaa R.-A."/>
            <person name="Bratbak G."/>
            <person name="Hegemann P."/>
            <person name="Beja O."/>
        </authorList>
    </citation>
    <scope>NUCLEOTIDE SEQUENCE</scope>
    <source>
        <strain evidence="3">01B</strain>
    </source>
</reference>
<dbReference type="EMBL" id="MT663538">
    <property type="protein sequence ID" value="QOI90506.1"/>
    <property type="molecule type" value="Genomic_DNA"/>
</dbReference>
<keyword evidence="1" id="KW-0175">Coiled coil</keyword>
<feature type="transmembrane region" description="Helical" evidence="2">
    <location>
        <begin position="91"/>
        <end position="109"/>
    </location>
</feature>
<evidence type="ECO:0000256" key="1">
    <source>
        <dbReference type="SAM" id="Coils"/>
    </source>
</evidence>
<keyword evidence="2" id="KW-0472">Membrane</keyword>
<feature type="transmembrane region" description="Helical" evidence="2">
    <location>
        <begin position="115"/>
        <end position="137"/>
    </location>
</feature>
<keyword evidence="2" id="KW-1133">Transmembrane helix</keyword>
<protein>
    <submittedName>
        <fullName evidence="3">Uncharacterized protein</fullName>
    </submittedName>
</protein>
<keyword evidence="2" id="KW-0812">Transmembrane</keyword>
<evidence type="ECO:0000256" key="2">
    <source>
        <dbReference type="SAM" id="Phobius"/>
    </source>
</evidence>
<evidence type="ECO:0000313" key="3">
    <source>
        <dbReference type="EMBL" id="QOI90506.1"/>
    </source>
</evidence>
<gene>
    <name evidence="3" type="ORF">HWQ62_00371</name>
</gene>
<organism evidence="3">
    <name type="scientific">Pyramimonas orientalis virus</name>
    <name type="common">PoV01</name>
    <dbReference type="NCBI Taxonomy" id="455367"/>
    <lineage>
        <taxon>Viruses</taxon>
        <taxon>Varidnaviria</taxon>
        <taxon>Bamfordvirae</taxon>
        <taxon>Nucleocytoviricota</taxon>
        <taxon>Megaviricetes</taxon>
        <taxon>Imitervirales</taxon>
        <taxon>Allomimiviridae</taxon>
        <taxon>Heliosvirus</taxon>
        <taxon>Heliosvirus raunefjordenense</taxon>
    </lineage>
</organism>
<feature type="coiled-coil region" evidence="1">
    <location>
        <begin position="18"/>
        <end position="59"/>
    </location>
</feature>
<proteinExistence type="predicted"/>
<accession>A0A7M3UP45</accession>
<sequence length="171" mass="20086">MNTAKTVEAILNKEDKAVDHIIKQNKLLQNNLDRLKLEITEINNEKSDLEDEVDGITKSKNTLQGYMKNIHEMNKIERKLKRNYSTMYTNFRRLFYTIVINSLMFYMLVMNVHNVLIQFVSYISYATITLSFTYYIFKNEQSTLRENANLIKELAVIVKATDMVNDLLDSL</sequence>